<feature type="domain" description="HPr kinase/phosphorylase C-terminal" evidence="1">
    <location>
        <begin position="118"/>
        <end position="171"/>
    </location>
</feature>
<sequence length="312" mass="35234">MVQTMNRLHYWAFGMHITSEIALPELVATQFVESQTDIEVVIGELTDRWEQAVKYQGYYGMFDDCVLMYIPGAAIFEVDRGRRITVHPFHNDSFDLIRLYILGTCMGLLLMRRGLIPLHGSAIVVHGRAYAFVGESGAGKSTLAAALIHRGYRLLSDDVIPLKNTDGGSIIVPAYPQQKLWQASLDGLGMDGSYQPLYDRQTKFAVPVVDCFHDEEIRLAGVFELAKTADERVTVSEITGLARIHTLMIHTYRGSLVPLLKREQWHFSSCAKLAESPSMYRIRRPEHAFTVNDIVDQVLETITRSEQSNDER</sequence>
<gene>
    <name evidence="2" type="ORF">GXP70_08150</name>
</gene>
<dbReference type="GO" id="GO:0005524">
    <property type="term" value="F:ATP binding"/>
    <property type="evidence" value="ECO:0007669"/>
    <property type="project" value="InterPro"/>
</dbReference>
<protein>
    <submittedName>
        <fullName evidence="2">Aldolase</fullName>
    </submittedName>
</protein>
<dbReference type="EMBL" id="CP048209">
    <property type="protein sequence ID" value="QHT59927.1"/>
    <property type="molecule type" value="Genomic_DNA"/>
</dbReference>
<dbReference type="GO" id="GO:0000155">
    <property type="term" value="F:phosphorelay sensor kinase activity"/>
    <property type="evidence" value="ECO:0007669"/>
    <property type="project" value="InterPro"/>
</dbReference>
<dbReference type="RefSeq" id="WP_162355993.1">
    <property type="nucleotide sequence ID" value="NZ_CP048209.1"/>
</dbReference>
<evidence type="ECO:0000313" key="3">
    <source>
        <dbReference type="Proteomes" id="UP000476064"/>
    </source>
</evidence>
<dbReference type="KEGG" id="plyc:GXP70_08150"/>
<organism evidence="2 3">
    <name type="scientific">Paenibacillus lycopersici</name>
    <dbReference type="NCBI Taxonomy" id="2704462"/>
    <lineage>
        <taxon>Bacteria</taxon>
        <taxon>Bacillati</taxon>
        <taxon>Bacillota</taxon>
        <taxon>Bacilli</taxon>
        <taxon>Bacillales</taxon>
        <taxon>Paenibacillaceae</taxon>
        <taxon>Paenibacillus</taxon>
    </lineage>
</organism>
<dbReference type="InterPro" id="IPR011104">
    <property type="entry name" value="Hpr_kin/Pase_C"/>
</dbReference>
<dbReference type="Pfam" id="PF07475">
    <property type="entry name" value="Hpr_kinase_C"/>
    <property type="match status" value="1"/>
</dbReference>
<evidence type="ECO:0000313" key="2">
    <source>
        <dbReference type="EMBL" id="QHT59927.1"/>
    </source>
</evidence>
<dbReference type="AlphaFoldDB" id="A0A6C0FSV1"/>
<keyword evidence="3" id="KW-1185">Reference proteome</keyword>
<dbReference type="SUPFAM" id="SSF53795">
    <property type="entry name" value="PEP carboxykinase-like"/>
    <property type="match status" value="1"/>
</dbReference>
<dbReference type="GO" id="GO:0006109">
    <property type="term" value="P:regulation of carbohydrate metabolic process"/>
    <property type="evidence" value="ECO:0007669"/>
    <property type="project" value="InterPro"/>
</dbReference>
<dbReference type="Proteomes" id="UP000476064">
    <property type="component" value="Chromosome"/>
</dbReference>
<proteinExistence type="predicted"/>
<dbReference type="InterPro" id="IPR027417">
    <property type="entry name" value="P-loop_NTPase"/>
</dbReference>
<name>A0A6C0FSV1_9BACL</name>
<reference evidence="2 3" key="1">
    <citation type="submission" date="2020-01" db="EMBL/GenBank/DDBJ databases">
        <title>Paenibacillus sp. nov., isolated from tomato rhizosphere.</title>
        <authorList>
            <person name="Weon H.-Y."/>
            <person name="Lee S.A."/>
        </authorList>
    </citation>
    <scope>NUCLEOTIDE SEQUENCE [LARGE SCALE GENOMIC DNA]</scope>
    <source>
        <strain evidence="2 3">12200R-189</strain>
    </source>
</reference>
<dbReference type="SUPFAM" id="SSF52540">
    <property type="entry name" value="P-loop containing nucleoside triphosphate hydrolases"/>
    <property type="match status" value="1"/>
</dbReference>
<accession>A0A6C0FSV1</accession>
<evidence type="ECO:0000259" key="1">
    <source>
        <dbReference type="Pfam" id="PF07475"/>
    </source>
</evidence>
<dbReference type="Gene3D" id="3.40.50.300">
    <property type="entry name" value="P-loop containing nucleotide triphosphate hydrolases"/>
    <property type="match status" value="1"/>
</dbReference>